<dbReference type="PANTHER" id="PTHR33121:SF76">
    <property type="entry name" value="SIGNALING PROTEIN"/>
    <property type="match status" value="1"/>
</dbReference>
<reference evidence="2 3" key="1">
    <citation type="submission" date="2023-10" db="EMBL/GenBank/DDBJ databases">
        <title>Surface-active antibiotics is a multifunctional adaptation for post-fire microbes.</title>
        <authorList>
            <person name="Liu M.D."/>
            <person name="Du Y."/>
            <person name="Koupaei S.K."/>
            <person name="Kim N.R."/>
            <person name="Zhang W."/>
            <person name="Traxler M.F."/>
        </authorList>
    </citation>
    <scope>NUCLEOTIDE SEQUENCE [LARGE SCALE GENOMIC DNA]</scope>
    <source>
        <strain evidence="2 3">F3</strain>
    </source>
</reference>
<name>A0ABZ0E8T0_9BURK</name>
<dbReference type="Gene3D" id="3.20.20.450">
    <property type="entry name" value="EAL domain"/>
    <property type="match status" value="1"/>
</dbReference>
<dbReference type="PROSITE" id="PS50883">
    <property type="entry name" value="EAL"/>
    <property type="match status" value="1"/>
</dbReference>
<organism evidence="2 3">
    <name type="scientific">Paraburkholderia kirstenboschensis</name>
    <dbReference type="NCBI Taxonomy" id="1245436"/>
    <lineage>
        <taxon>Bacteria</taxon>
        <taxon>Pseudomonadati</taxon>
        <taxon>Pseudomonadota</taxon>
        <taxon>Betaproteobacteria</taxon>
        <taxon>Burkholderiales</taxon>
        <taxon>Burkholderiaceae</taxon>
        <taxon>Paraburkholderia</taxon>
    </lineage>
</organism>
<sequence>MTGIIGVLSVNIVESVQLSEIFGDEAARQAMADFGEAADDLLTRLLAQHAVIDQYGSAADRRWAACFRVLSDGLPRDAREVAEAIEHAGRNLIRESLLAVFGGATGARITADLSVFLMSPETGERDVKACWTQWTEDQLRSQPQRHVADQAGSSTDVTAILTDRCIQTYLQPIVRVSDRAVVGFEALSRGPEGSPLERPDRLFDAACAAGRTVDAELLCAELALERTKDKLPPDAFLTINLGPDALTLAADKLALAGRPEVMIELTEHLPLNEAEGFVEVVNRLRTLGIRLALDDTGCGFADFDTVRLLRPDIVKLCITVIRNADKGSHFMAAIRESAERLCKLGCLVLAEGVERENQHAALQGCSIELAQGWLYGKPEAVESVLR</sequence>
<dbReference type="InterPro" id="IPR035919">
    <property type="entry name" value="EAL_sf"/>
</dbReference>
<dbReference type="SMART" id="SM00052">
    <property type="entry name" value="EAL"/>
    <property type="match status" value="1"/>
</dbReference>
<dbReference type="InterPro" id="IPR001633">
    <property type="entry name" value="EAL_dom"/>
</dbReference>
<accession>A0ABZ0E8T0</accession>
<dbReference type="Proteomes" id="UP001302652">
    <property type="component" value="Chromosome 3"/>
</dbReference>
<dbReference type="SUPFAM" id="SSF141868">
    <property type="entry name" value="EAL domain-like"/>
    <property type="match status" value="1"/>
</dbReference>
<dbReference type="EMBL" id="CP136511">
    <property type="protein sequence ID" value="WOD13380.1"/>
    <property type="molecule type" value="Genomic_DNA"/>
</dbReference>
<protein>
    <submittedName>
        <fullName evidence="2">EAL domain-containing protein</fullName>
    </submittedName>
</protein>
<evidence type="ECO:0000259" key="1">
    <source>
        <dbReference type="PROSITE" id="PS50883"/>
    </source>
</evidence>
<dbReference type="CDD" id="cd01948">
    <property type="entry name" value="EAL"/>
    <property type="match status" value="1"/>
</dbReference>
<evidence type="ECO:0000313" key="2">
    <source>
        <dbReference type="EMBL" id="WOD13380.1"/>
    </source>
</evidence>
<dbReference type="PANTHER" id="PTHR33121">
    <property type="entry name" value="CYCLIC DI-GMP PHOSPHODIESTERASE PDEF"/>
    <property type="match status" value="1"/>
</dbReference>
<dbReference type="Pfam" id="PF00563">
    <property type="entry name" value="EAL"/>
    <property type="match status" value="1"/>
</dbReference>
<gene>
    <name evidence="2" type="ORF">RW095_04875</name>
</gene>
<proteinExistence type="predicted"/>
<evidence type="ECO:0000313" key="3">
    <source>
        <dbReference type="Proteomes" id="UP001302652"/>
    </source>
</evidence>
<feature type="domain" description="EAL" evidence="1">
    <location>
        <begin position="150"/>
        <end position="386"/>
    </location>
</feature>
<keyword evidence="3" id="KW-1185">Reference proteome</keyword>
<dbReference type="InterPro" id="IPR050706">
    <property type="entry name" value="Cyclic-di-GMP_PDE-like"/>
</dbReference>
<dbReference type="RefSeq" id="WP_317014865.1">
    <property type="nucleotide sequence ID" value="NZ_CP136511.1"/>
</dbReference>